<dbReference type="SUPFAM" id="SSF55129">
    <property type="entry name" value="Ribosomal protein L30p/L7e"/>
    <property type="match status" value="1"/>
</dbReference>
<dbReference type="PANTHER" id="PTHR15892">
    <property type="entry name" value="MITOCHONDRIAL RIBOSOMAL PROTEIN L30"/>
    <property type="match status" value="1"/>
</dbReference>
<dbReference type="InterPro" id="IPR036919">
    <property type="entry name" value="Ribo_uL30_ferredoxin-like_sf"/>
</dbReference>
<keyword evidence="2 7" id="KW-0689">Ribosomal protein</keyword>
<evidence type="ECO:0000313" key="7">
    <source>
        <dbReference type="EMBL" id="KAF5397558.1"/>
    </source>
</evidence>
<accession>A0A8J4T3C4</accession>
<keyword evidence="3" id="KW-0687">Ribonucleoprotein</keyword>
<dbReference type="PANTHER" id="PTHR15892:SF2">
    <property type="entry name" value="LARGE RIBOSOMAL SUBUNIT PROTEIN UL30M"/>
    <property type="match status" value="1"/>
</dbReference>
<dbReference type="Gene3D" id="3.30.1390.20">
    <property type="entry name" value="Ribosomal protein L30, ferredoxin-like fold domain"/>
    <property type="match status" value="1"/>
</dbReference>
<evidence type="ECO:0000256" key="3">
    <source>
        <dbReference type="ARBA" id="ARBA00023274"/>
    </source>
</evidence>
<dbReference type="InterPro" id="IPR016082">
    <property type="entry name" value="Ribosomal_uL30_ferredoxin-like"/>
</dbReference>
<evidence type="ECO:0000256" key="5">
    <source>
        <dbReference type="ARBA" id="ARBA00035356"/>
    </source>
</evidence>
<proteinExistence type="inferred from homology"/>
<feature type="domain" description="Large ribosomal subunit protein uL30-like ferredoxin-like fold" evidence="6">
    <location>
        <begin position="80"/>
        <end position="131"/>
    </location>
</feature>
<keyword evidence="8" id="KW-1185">Reference proteome</keyword>
<evidence type="ECO:0000259" key="6">
    <source>
        <dbReference type="Pfam" id="PF00327"/>
    </source>
</evidence>
<dbReference type="EMBL" id="LUCH01006110">
    <property type="protein sequence ID" value="KAF5397558.1"/>
    <property type="molecule type" value="Genomic_DNA"/>
</dbReference>
<dbReference type="Pfam" id="PF00327">
    <property type="entry name" value="Ribosomal_L30"/>
    <property type="match status" value="1"/>
</dbReference>
<dbReference type="InterPro" id="IPR005996">
    <property type="entry name" value="Ribosomal_uL30_bac-type"/>
</dbReference>
<evidence type="ECO:0000313" key="8">
    <source>
        <dbReference type="Proteomes" id="UP000748531"/>
    </source>
</evidence>
<dbReference type="Proteomes" id="UP000748531">
    <property type="component" value="Unassembled WGS sequence"/>
</dbReference>
<gene>
    <name evidence="7" type="ORF">PHET_09363</name>
</gene>
<dbReference type="GO" id="GO:0003735">
    <property type="term" value="F:structural constituent of ribosome"/>
    <property type="evidence" value="ECO:0007669"/>
    <property type="project" value="InterPro"/>
</dbReference>
<comment type="similarity">
    <text evidence="1">Belongs to the universal ribosomal protein uL30 family.</text>
</comment>
<dbReference type="GO" id="GO:0005739">
    <property type="term" value="C:mitochondrion"/>
    <property type="evidence" value="ECO:0007669"/>
    <property type="project" value="TreeGrafter"/>
</dbReference>
<sequence length="290" mass="34039">MLLRGASFSSTVEVLCRRQFHLTFRNTGRARTYESKPIPGSEEHLNPNAWAKRLFNLHKIRNRPPSTPTQVTEPPLLHMVCRVKPLSGVPHYQRAILERHGLGKDTKNHSWIIVKNTPSVNEDLDVIKHLIRIQPIQFPQGLPTPTDDLRTCRLLPDGRFLRHHQNAIDGVIVNETQKDRIDSPKSAENDIPLQLFEHTSAATGYLTRAYLRGWHNRKWDRFSLFREFFSSNYRYKLNQDGSEYRYSRLWRLDDAMFHAIREQRNADGTFKSPNQNRFNANWSTFPWPKF</sequence>
<evidence type="ECO:0000256" key="1">
    <source>
        <dbReference type="ARBA" id="ARBA00007594"/>
    </source>
</evidence>
<dbReference type="AlphaFoldDB" id="A0A8J4T3C4"/>
<dbReference type="GO" id="GO:0006412">
    <property type="term" value="P:translation"/>
    <property type="evidence" value="ECO:0007669"/>
    <property type="project" value="InterPro"/>
</dbReference>
<evidence type="ECO:0000256" key="4">
    <source>
        <dbReference type="ARBA" id="ARBA00035281"/>
    </source>
</evidence>
<dbReference type="GO" id="GO:0015934">
    <property type="term" value="C:large ribosomal subunit"/>
    <property type="evidence" value="ECO:0007669"/>
    <property type="project" value="InterPro"/>
</dbReference>
<reference evidence="7" key="1">
    <citation type="submission" date="2019-05" db="EMBL/GenBank/DDBJ databases">
        <title>Annotation for the trematode Paragonimus heterotremus.</title>
        <authorList>
            <person name="Choi Y.-J."/>
        </authorList>
    </citation>
    <scope>NUCLEOTIDE SEQUENCE</scope>
    <source>
        <strain evidence="7">LC</strain>
    </source>
</reference>
<dbReference type="OrthoDB" id="9973389at2759"/>
<evidence type="ECO:0000256" key="2">
    <source>
        <dbReference type="ARBA" id="ARBA00022980"/>
    </source>
</evidence>
<organism evidence="7 8">
    <name type="scientific">Paragonimus heterotremus</name>
    <dbReference type="NCBI Taxonomy" id="100268"/>
    <lineage>
        <taxon>Eukaryota</taxon>
        <taxon>Metazoa</taxon>
        <taxon>Spiralia</taxon>
        <taxon>Lophotrochozoa</taxon>
        <taxon>Platyhelminthes</taxon>
        <taxon>Trematoda</taxon>
        <taxon>Digenea</taxon>
        <taxon>Plagiorchiida</taxon>
        <taxon>Troglotremata</taxon>
        <taxon>Troglotrematidae</taxon>
        <taxon>Paragonimus</taxon>
    </lineage>
</organism>
<comment type="caution">
    <text evidence="7">The sequence shown here is derived from an EMBL/GenBank/DDBJ whole genome shotgun (WGS) entry which is preliminary data.</text>
</comment>
<dbReference type="CDD" id="cd00355">
    <property type="entry name" value="Ribosomal_L30_like"/>
    <property type="match status" value="1"/>
</dbReference>
<protein>
    <recommendedName>
        <fullName evidence="4">Large ribosomal subunit protein uL30m</fullName>
    </recommendedName>
    <alternativeName>
        <fullName evidence="5">39S ribosomal protein L30, mitochondrial</fullName>
    </alternativeName>
</protein>
<name>A0A8J4T3C4_9TREM</name>